<keyword evidence="4" id="KW-1185">Reference proteome</keyword>
<accession>A0A1H1YZX5</accession>
<evidence type="ECO:0000313" key="4">
    <source>
        <dbReference type="Proteomes" id="UP000243904"/>
    </source>
</evidence>
<dbReference type="Proteomes" id="UP000243904">
    <property type="component" value="Chromosome I"/>
</dbReference>
<feature type="compositionally biased region" description="Basic and acidic residues" evidence="1">
    <location>
        <begin position="45"/>
        <end position="77"/>
    </location>
</feature>
<proteinExistence type="predicted"/>
<reference evidence="4" key="1">
    <citation type="submission" date="2016-10" db="EMBL/GenBank/DDBJ databases">
        <authorList>
            <person name="Varghese N."/>
            <person name="Submissions S."/>
        </authorList>
    </citation>
    <scope>NUCLEOTIDE SEQUENCE [LARGE SCALE GENOMIC DNA]</scope>
    <source>
        <strain evidence="4">GAS369</strain>
    </source>
</reference>
<feature type="region of interest" description="Disordered" evidence="1">
    <location>
        <begin position="1"/>
        <end position="82"/>
    </location>
</feature>
<sequence>MSDDRPEDTEASPDVGRVKRAPPTIDLQATEVTQEPQNMAGDAAPEPRPEAESQDKLRDEVQDQPRDEPLDKPENSARQKPPAAISPWVIAPFSGAVAAALVIGVGWVLGWPAIQPATTAAPQVSAAAVDDLAARVASMESRVNKPAASDPAASARVAALEKSVASLRDEVTAVQAQSDKLATAVAGAKPAPGDAAAAVDLSGITERLNQLERATRAESAAVAKESAKPADDTALRRLVVASLLDISVRQGDPFTATLSAAKSLAPDPDALKPLEAFAATGVPTAAGLSRELLTLVPKLAPPAPGNDAPSSSLVDRLQAGASRLVRIERTDGVGNDRGAIVARMTAAALRNDSSEARRELNTLSPADRAAAQPWIDKADARDAALAASRQFAADATAALANPPQ</sequence>
<organism evidence="3 4">
    <name type="scientific">Bradyrhizobium canariense</name>
    <dbReference type="NCBI Taxonomy" id="255045"/>
    <lineage>
        <taxon>Bacteria</taxon>
        <taxon>Pseudomonadati</taxon>
        <taxon>Pseudomonadota</taxon>
        <taxon>Alphaproteobacteria</taxon>
        <taxon>Hyphomicrobiales</taxon>
        <taxon>Nitrobacteraceae</taxon>
        <taxon>Bradyrhizobium</taxon>
    </lineage>
</organism>
<feature type="transmembrane region" description="Helical" evidence="2">
    <location>
        <begin position="88"/>
        <end position="109"/>
    </location>
</feature>
<evidence type="ECO:0000256" key="1">
    <source>
        <dbReference type="SAM" id="MobiDB-lite"/>
    </source>
</evidence>
<name>A0A1H1YZX5_9BRAD</name>
<gene>
    <name evidence="3" type="ORF">SAMN05444158_5119</name>
</gene>
<feature type="compositionally biased region" description="Acidic residues" evidence="1">
    <location>
        <begin position="1"/>
        <end position="11"/>
    </location>
</feature>
<protein>
    <submittedName>
        <fullName evidence="3">Uncharacterized conserved protein</fullName>
    </submittedName>
</protein>
<feature type="region of interest" description="Disordered" evidence="1">
    <location>
        <begin position="351"/>
        <end position="370"/>
    </location>
</feature>
<evidence type="ECO:0000313" key="3">
    <source>
        <dbReference type="EMBL" id="SDT27011.1"/>
    </source>
</evidence>
<keyword evidence="2" id="KW-0472">Membrane</keyword>
<dbReference type="AlphaFoldDB" id="A0A1H1YZX5"/>
<keyword evidence="2" id="KW-1133">Transmembrane helix</keyword>
<dbReference type="EMBL" id="LT629750">
    <property type="protein sequence ID" value="SDT27011.1"/>
    <property type="molecule type" value="Genomic_DNA"/>
</dbReference>
<keyword evidence="2" id="KW-0812">Transmembrane</keyword>
<evidence type="ECO:0000256" key="2">
    <source>
        <dbReference type="SAM" id="Phobius"/>
    </source>
</evidence>